<feature type="coiled-coil region" evidence="10">
    <location>
        <begin position="543"/>
        <end position="570"/>
    </location>
</feature>
<dbReference type="VEuPathDB" id="FungiDB:I7I53_06287"/>
<evidence type="ECO:0000256" key="6">
    <source>
        <dbReference type="ARBA" id="ARBA00022840"/>
    </source>
</evidence>
<dbReference type="Pfam" id="PF00069">
    <property type="entry name" value="Pkinase"/>
    <property type="match status" value="1"/>
</dbReference>
<dbReference type="HOGENOM" id="CLU_245449_0_0_1"/>
<evidence type="ECO:0000256" key="11">
    <source>
        <dbReference type="SAM" id="MobiDB-lite"/>
    </source>
</evidence>
<feature type="compositionally biased region" description="Basic and acidic residues" evidence="11">
    <location>
        <begin position="581"/>
        <end position="594"/>
    </location>
</feature>
<dbReference type="GO" id="GO:0035861">
    <property type="term" value="C:site of double-strand break"/>
    <property type="evidence" value="ECO:0007669"/>
    <property type="project" value="TreeGrafter"/>
</dbReference>
<dbReference type="Gene3D" id="1.10.510.10">
    <property type="entry name" value="Transferase(Phosphotransferase) domain 1"/>
    <property type="match status" value="1"/>
</dbReference>
<evidence type="ECO:0000256" key="5">
    <source>
        <dbReference type="ARBA" id="ARBA00022777"/>
    </source>
</evidence>
<evidence type="ECO:0000259" key="12">
    <source>
        <dbReference type="PROSITE" id="PS50011"/>
    </source>
</evidence>
<dbReference type="EMBL" id="DS990644">
    <property type="protein sequence ID" value="EGC49721.1"/>
    <property type="molecule type" value="Genomic_DNA"/>
</dbReference>
<dbReference type="FunFam" id="1.10.510.10:FF:000692">
    <property type="entry name" value="Serine/threonine protein kinase, variant"/>
    <property type="match status" value="1"/>
</dbReference>
<evidence type="ECO:0000313" key="14">
    <source>
        <dbReference type="Proteomes" id="UP000008142"/>
    </source>
</evidence>
<feature type="binding site" evidence="9">
    <location>
        <position position="46"/>
    </location>
    <ligand>
        <name>ATP</name>
        <dbReference type="ChEBI" id="CHEBI:30616"/>
    </ligand>
</feature>
<dbReference type="OrthoDB" id="539158at2759"/>
<keyword evidence="2" id="KW-0723">Serine/threonine-protein kinase</keyword>
<dbReference type="PROSITE" id="PS00107">
    <property type="entry name" value="PROTEIN_KINASE_ATP"/>
    <property type="match status" value="1"/>
</dbReference>
<organism evidence="14">
    <name type="scientific">Ajellomyces capsulatus (strain H88)</name>
    <name type="common">Darling's disease fungus</name>
    <name type="synonym">Histoplasma capsulatum</name>
    <dbReference type="NCBI Taxonomy" id="544711"/>
    <lineage>
        <taxon>Eukaryota</taxon>
        <taxon>Fungi</taxon>
        <taxon>Dikarya</taxon>
        <taxon>Ascomycota</taxon>
        <taxon>Pezizomycotina</taxon>
        <taxon>Eurotiomycetes</taxon>
        <taxon>Eurotiomycetidae</taxon>
        <taxon>Onygenales</taxon>
        <taxon>Ajellomycetaceae</taxon>
        <taxon>Histoplasma</taxon>
    </lineage>
</organism>
<feature type="region of interest" description="Disordered" evidence="11">
    <location>
        <begin position="570"/>
        <end position="598"/>
    </location>
</feature>
<reference evidence="14" key="1">
    <citation type="submission" date="2008-07" db="EMBL/GenBank/DDBJ databases">
        <title>Annotation of Ajellomyces capsulatus strain H88.</title>
        <authorList>
            <person name="Champion M."/>
            <person name="Cuomo C."/>
            <person name="Ma L.-J."/>
            <person name="Henn M.R."/>
            <person name="Sil A."/>
            <person name="Goldman B."/>
            <person name="Young S.K."/>
            <person name="Kodira C.D."/>
            <person name="Zeng Q."/>
            <person name="Koehrsen M."/>
            <person name="Alvarado L."/>
            <person name="Berlin A."/>
            <person name="Borenstein D."/>
            <person name="Chen Z."/>
            <person name="Engels R."/>
            <person name="Freedman E."/>
            <person name="Gellesch M."/>
            <person name="Goldberg J."/>
            <person name="Griggs A."/>
            <person name="Gujja S."/>
            <person name="Heiman D."/>
            <person name="Hepburn T."/>
            <person name="Howarth C."/>
            <person name="Jen D."/>
            <person name="Larson L."/>
            <person name="Lewis B."/>
            <person name="Mehta T."/>
            <person name="Park D."/>
            <person name="Pearson M."/>
            <person name="Roberts A."/>
            <person name="Saif S."/>
            <person name="Shea T."/>
            <person name="Shenoy N."/>
            <person name="Sisk P."/>
            <person name="Stolte C."/>
            <person name="Sykes S."/>
            <person name="Walk T."/>
            <person name="White J."/>
            <person name="Yandava C."/>
            <person name="Klein B."/>
            <person name="McEwen J.G."/>
            <person name="Puccia R."/>
            <person name="Goldman G.H."/>
            <person name="Felipe M.S."/>
            <person name="Nino-Vega G."/>
            <person name="San-Blas G."/>
            <person name="Taylor J."/>
            <person name="Mendoza L."/>
            <person name="Galagan J."/>
            <person name="Nusbaum C."/>
            <person name="Birren B."/>
        </authorList>
    </citation>
    <scope>NUCLEOTIDE SEQUENCE [LARGE SCALE GENOMIC DNA]</scope>
    <source>
        <strain evidence="14">H88</strain>
    </source>
</reference>
<dbReference type="InterPro" id="IPR017441">
    <property type="entry name" value="Protein_kinase_ATP_BS"/>
</dbReference>
<dbReference type="PANTHER" id="PTHR43895:SF32">
    <property type="entry name" value="SERINE_THREONINE-PROTEIN KINASE CHK1"/>
    <property type="match status" value="1"/>
</dbReference>
<keyword evidence="6 9" id="KW-0067">ATP-binding</keyword>
<dbReference type="VEuPathDB" id="FungiDB:I7I53_06285"/>
<evidence type="ECO:0000256" key="7">
    <source>
        <dbReference type="ARBA" id="ARBA00047899"/>
    </source>
</evidence>
<dbReference type="InterPro" id="IPR008271">
    <property type="entry name" value="Ser/Thr_kinase_AS"/>
</dbReference>
<evidence type="ECO:0000313" key="13">
    <source>
        <dbReference type="EMBL" id="EGC49721.1"/>
    </source>
</evidence>
<dbReference type="Proteomes" id="UP000008142">
    <property type="component" value="Unassembled WGS sequence"/>
</dbReference>
<dbReference type="Pfam" id="PF01636">
    <property type="entry name" value="APH"/>
    <property type="match status" value="1"/>
</dbReference>
<evidence type="ECO:0000256" key="3">
    <source>
        <dbReference type="ARBA" id="ARBA00022679"/>
    </source>
</evidence>
<dbReference type="STRING" id="544711.F0UUZ4"/>
<gene>
    <name evidence="13" type="ORF">HCEG_08936</name>
</gene>
<dbReference type="PANTHER" id="PTHR43895">
    <property type="entry name" value="CALCIUM/CALMODULIN-DEPENDENT PROTEIN KINASE KINASE-RELATED"/>
    <property type="match status" value="1"/>
</dbReference>
<evidence type="ECO:0000256" key="10">
    <source>
        <dbReference type="SAM" id="Coils"/>
    </source>
</evidence>
<accession>F0UUZ4</accession>
<dbReference type="InterPro" id="IPR000719">
    <property type="entry name" value="Prot_kinase_dom"/>
</dbReference>
<dbReference type="SMART" id="SM00220">
    <property type="entry name" value="S_TKc"/>
    <property type="match status" value="1"/>
</dbReference>
<dbReference type="VEuPathDB" id="FungiDB:I7I53_06288"/>
<dbReference type="GO" id="GO:0005524">
    <property type="term" value="F:ATP binding"/>
    <property type="evidence" value="ECO:0007669"/>
    <property type="project" value="UniProtKB-UniRule"/>
</dbReference>
<keyword evidence="10" id="KW-0175">Coiled coil</keyword>
<dbReference type="GO" id="GO:0005634">
    <property type="term" value="C:nucleus"/>
    <property type="evidence" value="ECO:0007669"/>
    <property type="project" value="TreeGrafter"/>
</dbReference>
<protein>
    <recommendedName>
        <fullName evidence="1">non-specific serine/threonine protein kinase</fullName>
        <ecNumber evidence="1">2.7.11.1</ecNumber>
    </recommendedName>
</protein>
<dbReference type="InterPro" id="IPR002575">
    <property type="entry name" value="Aminoglycoside_PTrfase"/>
</dbReference>
<dbReference type="SUPFAM" id="SSF50978">
    <property type="entry name" value="WD40 repeat-like"/>
    <property type="match status" value="1"/>
</dbReference>
<evidence type="ECO:0000256" key="2">
    <source>
        <dbReference type="ARBA" id="ARBA00022527"/>
    </source>
</evidence>
<comment type="catalytic activity">
    <reaction evidence="7">
        <text>L-threonyl-[protein] + ATP = O-phospho-L-threonyl-[protein] + ADP + H(+)</text>
        <dbReference type="Rhea" id="RHEA:46608"/>
        <dbReference type="Rhea" id="RHEA-COMP:11060"/>
        <dbReference type="Rhea" id="RHEA-COMP:11605"/>
        <dbReference type="ChEBI" id="CHEBI:15378"/>
        <dbReference type="ChEBI" id="CHEBI:30013"/>
        <dbReference type="ChEBI" id="CHEBI:30616"/>
        <dbReference type="ChEBI" id="CHEBI:61977"/>
        <dbReference type="ChEBI" id="CHEBI:456216"/>
        <dbReference type="EC" id="2.7.11.1"/>
    </reaction>
</comment>
<dbReference type="PROSITE" id="PS50011">
    <property type="entry name" value="PROTEIN_KINASE_DOM"/>
    <property type="match status" value="1"/>
</dbReference>
<dbReference type="GO" id="GO:0007095">
    <property type="term" value="P:mitotic G2 DNA damage checkpoint signaling"/>
    <property type="evidence" value="ECO:0007669"/>
    <property type="project" value="TreeGrafter"/>
</dbReference>
<dbReference type="SUPFAM" id="SSF56112">
    <property type="entry name" value="Protein kinase-like (PK-like)"/>
    <property type="match status" value="2"/>
</dbReference>
<dbReference type="GO" id="GO:0004674">
    <property type="term" value="F:protein serine/threonine kinase activity"/>
    <property type="evidence" value="ECO:0007669"/>
    <property type="project" value="UniProtKB-KW"/>
</dbReference>
<keyword evidence="5" id="KW-0418">Kinase</keyword>
<keyword evidence="4 9" id="KW-0547">Nucleotide-binding</keyword>
<keyword evidence="3" id="KW-0808">Transferase</keyword>
<evidence type="ECO:0000256" key="4">
    <source>
        <dbReference type="ARBA" id="ARBA00022741"/>
    </source>
</evidence>
<dbReference type="PROSITE" id="PS00108">
    <property type="entry name" value="PROTEIN_KINASE_ST"/>
    <property type="match status" value="1"/>
</dbReference>
<dbReference type="InterPro" id="IPR036322">
    <property type="entry name" value="WD40_repeat_dom_sf"/>
</dbReference>
<evidence type="ECO:0000256" key="8">
    <source>
        <dbReference type="ARBA" id="ARBA00048679"/>
    </source>
</evidence>
<dbReference type="GO" id="GO:0005737">
    <property type="term" value="C:cytoplasm"/>
    <property type="evidence" value="ECO:0007669"/>
    <property type="project" value="TreeGrafter"/>
</dbReference>
<dbReference type="EC" id="2.7.11.1" evidence="1"/>
<evidence type="ECO:0000256" key="1">
    <source>
        <dbReference type="ARBA" id="ARBA00012513"/>
    </source>
</evidence>
<comment type="catalytic activity">
    <reaction evidence="8">
        <text>L-seryl-[protein] + ATP = O-phospho-L-seryl-[protein] + ADP + H(+)</text>
        <dbReference type="Rhea" id="RHEA:17989"/>
        <dbReference type="Rhea" id="RHEA-COMP:9863"/>
        <dbReference type="Rhea" id="RHEA-COMP:11604"/>
        <dbReference type="ChEBI" id="CHEBI:15378"/>
        <dbReference type="ChEBI" id="CHEBI:29999"/>
        <dbReference type="ChEBI" id="CHEBI:30616"/>
        <dbReference type="ChEBI" id="CHEBI:83421"/>
        <dbReference type="ChEBI" id="CHEBI:456216"/>
        <dbReference type="EC" id="2.7.11.1"/>
    </reaction>
</comment>
<sequence length="1572" mass="177618">MKHSQLAPLPNDLPFRIVSKTIGQGAYACIKRACPLQSDSPVFAVKFIHKDYAARHGRITSKQLQMEVALHKHIGRHNNIIYFHETGEDDCWRWIAMELAEGGDLFDKIEADEGVGEDVAHVYFCQLVNAVGYMHSKGVAHRDIKPENILLSANGNLKIADFGLATLYEYRGETKLSTTLCGSPPYIAPEVINCSNRGKSKGQGYRADVVDIWSCGVVLFVLLVGNTPWDSPTDDSYEFVEYVKTNAKPTDELWERLPTAALSLLRGMMKVDASNRFSMDDIRRHPWFTRTNPYMSADNRLSNPINLATTMLESLHIDFNRDPLSLSSQPQPTTTDTGAMEVDEPGSSVKFKFASTQPEHPVDDMLDWDGPPRLTSQSAFSQPKSMDTDHVMLLNERLSQDPSMSQFSTTPSVPLSRTQNAVNFHDIVPASRLTRFASAWPLGLLVPRVCEALQLLHVPASPTSSDSADSTLIRIRTQDDRKCPLHGNIIIESITEGHVEVEFVKVKGDPLEWRRFFKKNLSNDDMEYEPTTGPTTDNTLIQMREYLRKQDEYLNRMNEYSDRMDRMMEKSLQKPGGNPDSRSRRDQEDIKQGEDEMDQLTSAPQIYASAADMLIQPLRRPTFMVTWSTKLTSYMDLPCSESKAALRGILNLGLDLPAMRFSDICRDNSIWRQHSYEAANHKLQGCNTLFHNLRPNTNTTSGVLDVLLTDQIQAGNIAKSSKALHTDSDSSHNKRTIPLATSASQWDPSYQGEQIDWYSEYIARNAPISVHWLQEPYAAAVQDEDDAIIQHEIKGMGLMKDNRYGGSDKVIGPLDDGTLCLWDLNRSSLSKRGARGKIVGTSVRGSLTTDSSRRADAPFSSKPTNLDFISIGECMSVDSFLQTAYIAVGNILNEVDLSTLQVISQQKYPWSIFALSQETEYSAPLTVGTTRNLNLYDPRFRGPGPDTRLCCPMSPDNGRYVSLFQPVPLSILHTPLPNINSIVLAGRFSAILLYDRRNLSSLLSTAHSGARICSLAAIPTCPRPYSFTHPELQNNHTIVAAGEYKGHGSLDMFSISTPANPGDYRTQDRSLFVRDGICLNRQSEPYSKLLSVATHGTRLVFTDANGYIKWVERDGRTEVRRWNLTKNTKYRRRRLGLTHSIPSSLHDPESYRWVDESAAGVSDIVRKILPTGYNYVLDDELLIWTGDRIGRLHFSNKAGQDWDNEAEIYEEQMESARREEEQMYVRFCLRRFKLAYLWVHDNGLIIEVAATDMFSLTARSAVTFSMFTLGQFWQTQEPANRSAFNPFTAFKGLFSPLPRDADVSTPKAGHGQDISNSILGIPLAIRLDDHRVLKKARNLLEPDIMKFVAANTTIPVPKTYETKFDEEQNTFYIIMDYMHGKPLDKVWMNLTQDQQKSTCCQIANYLEELRQLTGKQIEGVNGTPVRVGCYYSRWGGPFKTEKDFNHFMAPNAQQYPGHTHSIHFAHGDLSPRNILVNEDGDIAAVLDWEWAGWFPEYWDVVRMFTDLPSKKQMPEYAKHLRSALSHQYERELHAMVHVLKLEPPDPRWKTIHPAAPQLIKCFASLFFSDAIE</sequence>
<name>F0UUZ4_AJEC8</name>
<evidence type="ECO:0000256" key="9">
    <source>
        <dbReference type="PROSITE-ProRule" id="PRU10141"/>
    </source>
</evidence>
<feature type="coiled-coil region" evidence="10">
    <location>
        <begin position="1199"/>
        <end position="1226"/>
    </location>
</feature>
<dbReference type="Gene3D" id="3.90.1200.10">
    <property type="match status" value="1"/>
</dbReference>
<proteinExistence type="predicted"/>
<dbReference type="InterPro" id="IPR011009">
    <property type="entry name" value="Kinase-like_dom_sf"/>
</dbReference>
<dbReference type="CDD" id="cd05120">
    <property type="entry name" value="APH_ChoK_like"/>
    <property type="match status" value="1"/>
</dbReference>
<feature type="domain" description="Protein kinase" evidence="12">
    <location>
        <begin position="16"/>
        <end position="288"/>
    </location>
</feature>